<dbReference type="EMBL" id="CP045489">
    <property type="protein sequence ID" value="QFU84485.1"/>
    <property type="molecule type" value="Genomic_DNA"/>
</dbReference>
<evidence type="ECO:0000313" key="3">
    <source>
        <dbReference type="EMBL" id="QFU84485.1"/>
    </source>
</evidence>
<dbReference type="PROSITE" id="PS51841">
    <property type="entry name" value="LTD"/>
    <property type="match status" value="1"/>
</dbReference>
<dbReference type="GeneID" id="42303020"/>
<dbReference type="GO" id="GO:0016787">
    <property type="term" value="F:hydrolase activity"/>
    <property type="evidence" value="ECO:0007669"/>
    <property type="project" value="UniProtKB-KW"/>
</dbReference>
<dbReference type="InterPro" id="IPR036415">
    <property type="entry name" value="Lamin_tail_dom_sf"/>
</dbReference>
<evidence type="ECO:0000259" key="2">
    <source>
        <dbReference type="PROSITE" id="PS51841"/>
    </source>
</evidence>
<dbReference type="InterPro" id="IPR052159">
    <property type="entry name" value="Competence_DNA_uptake"/>
</dbReference>
<dbReference type="InterPro" id="IPR036866">
    <property type="entry name" value="RibonucZ/Hydroxyglut_hydro"/>
</dbReference>
<dbReference type="Proteomes" id="UP000326170">
    <property type="component" value="Plasmid unnamed1"/>
</dbReference>
<name>A0A5P9P8N2_9EURY</name>
<reference evidence="3 4" key="1">
    <citation type="journal article" date="2007" name="Int. J. Syst. Evol. Microbiol.">
        <title>Natronorubrum sulfidifaciens sp. nov., an extremely haloalkaliphilic archaeon isolated from Aiding salt lake in Xin-Jiang, China.</title>
        <authorList>
            <person name="Cui H.L."/>
            <person name="Tohty D."/>
            <person name="Liu H.C."/>
            <person name="Liu S.J."/>
            <person name="Oren A."/>
            <person name="Zhou P.J."/>
        </authorList>
    </citation>
    <scope>NUCLEOTIDE SEQUENCE [LARGE SCALE GENOMIC DNA]</scope>
    <source>
        <strain evidence="3 4">7-3</strain>
        <plasmid evidence="3">unnamed1</plasmid>
    </source>
</reference>
<dbReference type="InterPro" id="IPR001279">
    <property type="entry name" value="Metallo-B-lactamas"/>
</dbReference>
<dbReference type="SUPFAM" id="SSF56281">
    <property type="entry name" value="Metallo-hydrolase/oxidoreductase"/>
    <property type="match status" value="1"/>
</dbReference>
<keyword evidence="3" id="KW-0614">Plasmid</keyword>
<dbReference type="Pfam" id="PF00932">
    <property type="entry name" value="LTD"/>
    <property type="match status" value="1"/>
</dbReference>
<dbReference type="CDD" id="cd07731">
    <property type="entry name" value="ComA-like_MBL-fold"/>
    <property type="match status" value="1"/>
</dbReference>
<evidence type="ECO:0000256" key="1">
    <source>
        <dbReference type="SAM" id="MobiDB-lite"/>
    </source>
</evidence>
<dbReference type="OrthoDB" id="3327at2157"/>
<dbReference type="SUPFAM" id="SSF74853">
    <property type="entry name" value="Lamin A/C globular tail domain"/>
    <property type="match status" value="1"/>
</dbReference>
<dbReference type="Pfam" id="PF00753">
    <property type="entry name" value="Lactamase_B"/>
    <property type="match status" value="1"/>
</dbReference>
<protein>
    <submittedName>
        <fullName evidence="3">MBL fold metallo-hydrolase</fullName>
    </submittedName>
</protein>
<keyword evidence="3" id="KW-0378">Hydrolase</keyword>
<dbReference type="SMART" id="SM00849">
    <property type="entry name" value="Lactamase_B"/>
    <property type="match status" value="1"/>
</dbReference>
<dbReference type="PANTHER" id="PTHR30619:SF1">
    <property type="entry name" value="RECOMBINATION PROTEIN 2"/>
    <property type="match status" value="1"/>
</dbReference>
<dbReference type="Gene3D" id="3.60.15.10">
    <property type="entry name" value="Ribonuclease Z/Hydroxyacylglutathione hydrolase-like"/>
    <property type="match status" value="1"/>
</dbReference>
<dbReference type="AlphaFoldDB" id="A0A5P9P8N2"/>
<gene>
    <name evidence="3" type="ORF">GCU68_18325</name>
</gene>
<geneLocation type="plasmid" evidence="3 4">
    <name>unnamed1</name>
</geneLocation>
<dbReference type="PANTHER" id="PTHR30619">
    <property type="entry name" value="DNA INTERNALIZATION/COMPETENCE PROTEIN COMEC/REC2"/>
    <property type="match status" value="1"/>
</dbReference>
<dbReference type="RefSeq" id="WP_152943998.1">
    <property type="nucleotide sequence ID" value="NZ_CP045489.1"/>
</dbReference>
<feature type="compositionally biased region" description="Acidic residues" evidence="1">
    <location>
        <begin position="151"/>
        <end position="172"/>
    </location>
</feature>
<dbReference type="Gene3D" id="2.60.40.1260">
    <property type="entry name" value="Lamin Tail domain"/>
    <property type="match status" value="1"/>
</dbReference>
<proteinExistence type="predicted"/>
<feature type="region of interest" description="Disordered" evidence="1">
    <location>
        <begin position="148"/>
        <end position="176"/>
    </location>
</feature>
<organism evidence="3 4">
    <name type="scientific">Natronorubrum aibiense</name>
    <dbReference type="NCBI Taxonomy" id="348826"/>
    <lineage>
        <taxon>Archaea</taxon>
        <taxon>Methanobacteriati</taxon>
        <taxon>Methanobacteriota</taxon>
        <taxon>Stenosarchaea group</taxon>
        <taxon>Halobacteria</taxon>
        <taxon>Halobacteriales</taxon>
        <taxon>Natrialbaceae</taxon>
        <taxon>Natronorubrum</taxon>
    </lineage>
</organism>
<dbReference type="PROSITE" id="PS51257">
    <property type="entry name" value="PROKAR_LIPOPROTEIN"/>
    <property type="match status" value="1"/>
</dbReference>
<dbReference type="InterPro" id="IPR035681">
    <property type="entry name" value="ComA-like_MBL"/>
</dbReference>
<evidence type="ECO:0000313" key="4">
    <source>
        <dbReference type="Proteomes" id="UP000326170"/>
    </source>
</evidence>
<sequence>MDRAILVVFVTLLVVLAGCAGGTEGAEDAIDDSQSVGDAIDIVELNVADVSPDEEYIVLQNTADEPADLSGFELRDREGGQVDGGLSPFSFPSEFILESGETVKITTGEGDSTETELYWGYNVNIWRGDGDVVRLVDTSGQVVLEHAYGDIDLDESESDGDGEDSTGDESDDVNERPVDGELEIHHIDVGQGDSTLIVTPANETILIDTGDWRQDGDEVIAYLDAQGIDRIDHLVATHADADHIGGHAAVIEHFETTGEGVGAAYDSGVPSDSATYENYLDTVDDHDVNLLLVESGDELPIEGNVSAQVMNPPAEDAGSDVNDNSVVLAFEFGDFQYLAPGDVDTGVEQRLVDEWGSDLESDVYKAGHHGSSTSSSDAFVDAIAPETAIISSAYDSQYGHPSDEVLERFADREIETYWTGVHGNIVVRTDGTSIAVETSESFSTDPADILAETPDSDDETNALVPPPLVAGSVASGIDGVVAPTMG</sequence>
<keyword evidence="4" id="KW-1185">Reference proteome</keyword>
<dbReference type="InterPro" id="IPR001322">
    <property type="entry name" value="Lamin_tail_dom"/>
</dbReference>
<feature type="domain" description="LTD" evidence="2">
    <location>
        <begin position="33"/>
        <end position="150"/>
    </location>
</feature>
<dbReference type="KEGG" id="nas:GCU68_18325"/>
<accession>A0A5P9P8N2</accession>